<reference evidence="1 2" key="2">
    <citation type="journal article" date="2009" name="PLoS ONE">
        <title>An integrated genetic and cytogenetic map of the cucumber genome.</title>
        <authorList>
            <person name="Ren Y."/>
            <person name="Zhang Z."/>
            <person name="Liu J."/>
            <person name="Staub J.E."/>
            <person name="Han Y."/>
            <person name="Cheng Z."/>
            <person name="Li X."/>
            <person name="Lu J."/>
            <person name="Miao H."/>
            <person name="Kang H."/>
            <person name="Xie B."/>
            <person name="Gu X."/>
            <person name="Wang X."/>
            <person name="Du Y."/>
            <person name="Jin W."/>
            <person name="Huang S."/>
        </authorList>
    </citation>
    <scope>NUCLEOTIDE SEQUENCE [LARGE SCALE GENOMIC DNA]</scope>
    <source>
        <strain evidence="2">cv. 9930</strain>
    </source>
</reference>
<protein>
    <submittedName>
        <fullName evidence="1">Uncharacterized protein</fullName>
    </submittedName>
</protein>
<reference evidence="1 2" key="1">
    <citation type="journal article" date="2009" name="Nat. Genet.">
        <title>The genome of the cucumber, Cucumis sativus L.</title>
        <authorList>
            <person name="Huang S."/>
            <person name="Li R."/>
            <person name="Zhang Z."/>
            <person name="Li L."/>
            <person name="Gu X."/>
            <person name="Fan W."/>
            <person name="Lucas W.J."/>
            <person name="Wang X."/>
            <person name="Xie B."/>
            <person name="Ni P."/>
            <person name="Ren Y."/>
            <person name="Zhu H."/>
            <person name="Li J."/>
            <person name="Lin K."/>
            <person name="Jin W."/>
            <person name="Fei Z."/>
            <person name="Li G."/>
            <person name="Staub J."/>
            <person name="Kilian A."/>
            <person name="van der Vossen E.A."/>
            <person name="Wu Y."/>
            <person name="Guo J."/>
            <person name="He J."/>
            <person name="Jia Z."/>
            <person name="Ren Y."/>
            <person name="Tian G."/>
            <person name="Lu Y."/>
            <person name="Ruan J."/>
            <person name="Qian W."/>
            <person name="Wang M."/>
            <person name="Huang Q."/>
            <person name="Li B."/>
            <person name="Xuan Z."/>
            <person name="Cao J."/>
            <person name="Asan"/>
            <person name="Wu Z."/>
            <person name="Zhang J."/>
            <person name="Cai Q."/>
            <person name="Bai Y."/>
            <person name="Zhao B."/>
            <person name="Han Y."/>
            <person name="Li Y."/>
            <person name="Li X."/>
            <person name="Wang S."/>
            <person name="Shi Q."/>
            <person name="Liu S."/>
            <person name="Cho W.K."/>
            <person name="Kim J.Y."/>
            <person name="Xu Y."/>
            <person name="Heller-Uszynska K."/>
            <person name="Miao H."/>
            <person name="Cheng Z."/>
            <person name="Zhang S."/>
            <person name="Wu J."/>
            <person name="Yang Y."/>
            <person name="Kang H."/>
            <person name="Li M."/>
            <person name="Liang H."/>
            <person name="Ren X."/>
            <person name="Shi Z."/>
            <person name="Wen M."/>
            <person name="Jian M."/>
            <person name="Yang H."/>
            <person name="Zhang G."/>
            <person name="Yang Z."/>
            <person name="Chen R."/>
            <person name="Liu S."/>
            <person name="Li J."/>
            <person name="Ma L."/>
            <person name="Liu H."/>
            <person name="Zhou Y."/>
            <person name="Zhao J."/>
            <person name="Fang X."/>
            <person name="Li G."/>
            <person name="Fang L."/>
            <person name="Li Y."/>
            <person name="Liu D."/>
            <person name="Zheng H."/>
            <person name="Zhang Y."/>
            <person name="Qin N."/>
            <person name="Li Z."/>
            <person name="Yang G."/>
            <person name="Yang S."/>
            <person name="Bolund L."/>
            <person name="Kristiansen K."/>
            <person name="Zheng H."/>
            <person name="Li S."/>
            <person name="Zhang X."/>
            <person name="Yang H."/>
            <person name="Wang J."/>
            <person name="Sun R."/>
            <person name="Zhang B."/>
            <person name="Jiang S."/>
            <person name="Wang J."/>
            <person name="Du Y."/>
            <person name="Li S."/>
        </authorList>
    </citation>
    <scope>NUCLEOTIDE SEQUENCE [LARGE SCALE GENOMIC DNA]</scope>
    <source>
        <strain evidence="2">cv. 9930</strain>
    </source>
</reference>
<evidence type="ECO:0000313" key="2">
    <source>
        <dbReference type="Proteomes" id="UP000029981"/>
    </source>
</evidence>
<evidence type="ECO:0000313" key="1">
    <source>
        <dbReference type="EMBL" id="KGN49636.1"/>
    </source>
</evidence>
<organism evidence="1 2">
    <name type="scientific">Cucumis sativus</name>
    <name type="common">Cucumber</name>
    <dbReference type="NCBI Taxonomy" id="3659"/>
    <lineage>
        <taxon>Eukaryota</taxon>
        <taxon>Viridiplantae</taxon>
        <taxon>Streptophyta</taxon>
        <taxon>Embryophyta</taxon>
        <taxon>Tracheophyta</taxon>
        <taxon>Spermatophyta</taxon>
        <taxon>Magnoliopsida</taxon>
        <taxon>eudicotyledons</taxon>
        <taxon>Gunneridae</taxon>
        <taxon>Pentapetalae</taxon>
        <taxon>rosids</taxon>
        <taxon>fabids</taxon>
        <taxon>Cucurbitales</taxon>
        <taxon>Cucurbitaceae</taxon>
        <taxon>Benincaseae</taxon>
        <taxon>Cucumis</taxon>
    </lineage>
</organism>
<keyword evidence="2" id="KW-1185">Reference proteome</keyword>
<proteinExistence type="predicted"/>
<dbReference type="AlphaFoldDB" id="A0A0A0KPI9"/>
<reference evidence="1 2" key="4">
    <citation type="journal article" date="2011" name="BMC Genomics">
        <title>RNA-Seq improves annotation of protein-coding genes in the cucumber genome.</title>
        <authorList>
            <person name="Li Z."/>
            <person name="Zhang Z."/>
            <person name="Yan P."/>
            <person name="Huang S."/>
            <person name="Fei Z."/>
            <person name="Lin K."/>
        </authorList>
    </citation>
    <scope>NUCLEOTIDE SEQUENCE [LARGE SCALE GENOMIC DNA]</scope>
    <source>
        <strain evidence="2">cv. 9930</strain>
    </source>
</reference>
<dbReference type="Proteomes" id="UP000029981">
    <property type="component" value="Chromosome 5"/>
</dbReference>
<accession>A0A0A0KPI9</accession>
<dbReference type="Pfam" id="PF08284">
    <property type="entry name" value="RVP_2"/>
    <property type="match status" value="1"/>
</dbReference>
<dbReference type="EMBL" id="CM002926">
    <property type="protein sequence ID" value="KGN49636.1"/>
    <property type="molecule type" value="Genomic_DNA"/>
</dbReference>
<sequence length="207" mass="23699">MTIAEYEKKYKKLYEHATSVIEDEAKDCKRVEEGLREEIRTSVTPCAKWIDFSKLVEAAIRVQINVHERKLESEALKNVVMLFDLMGWYQDLARAVYVIAMVSQKGPRRRSRQEGKIFARTQYETTNAPSVVTSTLTVFSKSAHVLMDPCAIHSFVSIIFMIEVHKNLECLTEELLIITPVGDRFIANSVYQDCIVHIDGETLLVDI</sequence>
<name>A0A0A0KPI9_CUCSA</name>
<dbReference type="Gramene" id="KGN49636">
    <property type="protein sequence ID" value="KGN49636"/>
    <property type="gene ID" value="Csa_5G034500"/>
</dbReference>
<reference evidence="1 2" key="3">
    <citation type="journal article" date="2010" name="BMC Genomics">
        <title>Transcriptome sequencing and comparative analysis of cucumber flowers with different sex types.</title>
        <authorList>
            <person name="Guo S."/>
            <person name="Zheng Y."/>
            <person name="Joung J.G."/>
            <person name="Liu S."/>
            <person name="Zhang Z."/>
            <person name="Crasta O.R."/>
            <person name="Sobral B.W."/>
            <person name="Xu Y."/>
            <person name="Huang S."/>
            <person name="Fei Z."/>
        </authorList>
    </citation>
    <scope>NUCLEOTIDE SEQUENCE [LARGE SCALE GENOMIC DNA]</scope>
    <source>
        <strain evidence="2">cv. 9930</strain>
    </source>
</reference>
<gene>
    <name evidence="1" type="ORF">Csa_5G034500</name>
</gene>